<feature type="region of interest" description="Disordered" evidence="1">
    <location>
        <begin position="23"/>
        <end position="45"/>
    </location>
</feature>
<dbReference type="AlphaFoldDB" id="A0A3B3CEG6"/>
<name>A0A3B3CEG6_ORYME</name>
<feature type="compositionally biased region" description="Polar residues" evidence="1">
    <location>
        <begin position="23"/>
        <end position="35"/>
    </location>
</feature>
<evidence type="ECO:0008006" key="5">
    <source>
        <dbReference type="Google" id="ProtNLM"/>
    </source>
</evidence>
<evidence type="ECO:0000256" key="1">
    <source>
        <dbReference type="SAM" id="MobiDB-lite"/>
    </source>
</evidence>
<organism evidence="3 4">
    <name type="scientific">Oryzias melastigma</name>
    <name type="common">Marine medaka</name>
    <dbReference type="NCBI Taxonomy" id="30732"/>
    <lineage>
        <taxon>Eukaryota</taxon>
        <taxon>Metazoa</taxon>
        <taxon>Chordata</taxon>
        <taxon>Craniata</taxon>
        <taxon>Vertebrata</taxon>
        <taxon>Euteleostomi</taxon>
        <taxon>Actinopterygii</taxon>
        <taxon>Neopterygii</taxon>
        <taxon>Teleostei</taxon>
        <taxon>Neoteleostei</taxon>
        <taxon>Acanthomorphata</taxon>
        <taxon>Ovalentaria</taxon>
        <taxon>Atherinomorphae</taxon>
        <taxon>Beloniformes</taxon>
        <taxon>Adrianichthyidae</taxon>
        <taxon>Oryziinae</taxon>
        <taxon>Oryzias</taxon>
    </lineage>
</organism>
<dbReference type="Ensembl" id="ENSOMET00000024365.1">
    <property type="protein sequence ID" value="ENSOMEP00000016004.1"/>
    <property type="gene ID" value="ENSOMEG00000017656.1"/>
</dbReference>
<dbReference type="PaxDb" id="30732-ENSOMEP00000016004"/>
<keyword evidence="4" id="KW-1185">Reference proteome</keyword>
<feature type="chain" id="PRO_5017450649" description="Secreted protein" evidence="2">
    <location>
        <begin position="17"/>
        <end position="88"/>
    </location>
</feature>
<reference evidence="3" key="2">
    <citation type="submission" date="2025-09" db="UniProtKB">
        <authorList>
            <consortium name="Ensembl"/>
        </authorList>
    </citation>
    <scope>IDENTIFICATION</scope>
</reference>
<accession>A0A3B3CEG6</accession>
<proteinExistence type="predicted"/>
<evidence type="ECO:0000313" key="3">
    <source>
        <dbReference type="Ensembl" id="ENSOMEP00000016004.1"/>
    </source>
</evidence>
<dbReference type="Proteomes" id="UP000261560">
    <property type="component" value="Unplaced"/>
</dbReference>
<protein>
    <recommendedName>
        <fullName evidence="5">Secreted protein</fullName>
    </recommendedName>
</protein>
<feature type="signal peptide" evidence="2">
    <location>
        <begin position="1"/>
        <end position="16"/>
    </location>
</feature>
<sequence>MFFLLCTTALWRRCQRTGVLFTDTIQKQKPTNKSDQPPPRPRTACTSLNHVFSPAQLRIPLHGVNVEEHGATGVRHICSVNSSAPATS</sequence>
<evidence type="ECO:0000256" key="2">
    <source>
        <dbReference type="SAM" id="SignalP"/>
    </source>
</evidence>
<reference evidence="3" key="1">
    <citation type="submission" date="2025-08" db="UniProtKB">
        <authorList>
            <consortium name="Ensembl"/>
        </authorList>
    </citation>
    <scope>IDENTIFICATION</scope>
</reference>
<keyword evidence="2" id="KW-0732">Signal</keyword>
<evidence type="ECO:0000313" key="4">
    <source>
        <dbReference type="Proteomes" id="UP000261560"/>
    </source>
</evidence>